<organism evidence="1 2">
    <name type="scientific">Podospora australis</name>
    <dbReference type="NCBI Taxonomy" id="1536484"/>
    <lineage>
        <taxon>Eukaryota</taxon>
        <taxon>Fungi</taxon>
        <taxon>Dikarya</taxon>
        <taxon>Ascomycota</taxon>
        <taxon>Pezizomycotina</taxon>
        <taxon>Sordariomycetes</taxon>
        <taxon>Sordariomycetidae</taxon>
        <taxon>Sordariales</taxon>
        <taxon>Podosporaceae</taxon>
        <taxon>Podospora</taxon>
    </lineage>
</organism>
<feature type="non-terminal residue" evidence="1">
    <location>
        <position position="126"/>
    </location>
</feature>
<name>A0AAN6WRG1_9PEZI</name>
<reference evidence="1" key="2">
    <citation type="submission" date="2023-05" db="EMBL/GenBank/DDBJ databases">
        <authorList>
            <consortium name="Lawrence Berkeley National Laboratory"/>
            <person name="Steindorff A."/>
            <person name="Hensen N."/>
            <person name="Bonometti L."/>
            <person name="Westerberg I."/>
            <person name="Brannstrom I.O."/>
            <person name="Guillou S."/>
            <person name="Cros-Aarteil S."/>
            <person name="Calhoun S."/>
            <person name="Haridas S."/>
            <person name="Kuo A."/>
            <person name="Mondo S."/>
            <person name="Pangilinan J."/>
            <person name="Riley R."/>
            <person name="Labutti K."/>
            <person name="Andreopoulos B."/>
            <person name="Lipzen A."/>
            <person name="Chen C."/>
            <person name="Yanf M."/>
            <person name="Daum C."/>
            <person name="Ng V."/>
            <person name="Clum A."/>
            <person name="Ohm R."/>
            <person name="Martin F."/>
            <person name="Silar P."/>
            <person name="Natvig D."/>
            <person name="Lalanne C."/>
            <person name="Gautier V."/>
            <person name="Ament-Velasquez S.L."/>
            <person name="Kruys A."/>
            <person name="Hutchinson M.I."/>
            <person name="Powell A.J."/>
            <person name="Barry K."/>
            <person name="Miller A.N."/>
            <person name="Grigoriev I.V."/>
            <person name="Debuchy R."/>
            <person name="Gladieux P."/>
            <person name="Thoren M.H."/>
            <person name="Johannesson H."/>
        </authorList>
    </citation>
    <scope>NUCLEOTIDE SEQUENCE</scope>
    <source>
        <strain evidence="1">PSN309</strain>
    </source>
</reference>
<feature type="non-terminal residue" evidence="1">
    <location>
        <position position="1"/>
    </location>
</feature>
<comment type="caution">
    <text evidence="1">The sequence shown here is derived from an EMBL/GenBank/DDBJ whole genome shotgun (WGS) entry which is preliminary data.</text>
</comment>
<reference evidence="1" key="1">
    <citation type="journal article" date="2023" name="Mol. Phylogenet. Evol.">
        <title>Genome-scale phylogeny and comparative genomics of the fungal order Sordariales.</title>
        <authorList>
            <person name="Hensen N."/>
            <person name="Bonometti L."/>
            <person name="Westerberg I."/>
            <person name="Brannstrom I.O."/>
            <person name="Guillou S."/>
            <person name="Cros-Aarteil S."/>
            <person name="Calhoun S."/>
            <person name="Haridas S."/>
            <person name="Kuo A."/>
            <person name="Mondo S."/>
            <person name="Pangilinan J."/>
            <person name="Riley R."/>
            <person name="LaButti K."/>
            <person name="Andreopoulos B."/>
            <person name="Lipzen A."/>
            <person name="Chen C."/>
            <person name="Yan M."/>
            <person name="Daum C."/>
            <person name="Ng V."/>
            <person name="Clum A."/>
            <person name="Steindorff A."/>
            <person name="Ohm R.A."/>
            <person name="Martin F."/>
            <person name="Silar P."/>
            <person name="Natvig D.O."/>
            <person name="Lalanne C."/>
            <person name="Gautier V."/>
            <person name="Ament-Velasquez S.L."/>
            <person name="Kruys A."/>
            <person name="Hutchinson M.I."/>
            <person name="Powell A.J."/>
            <person name="Barry K."/>
            <person name="Miller A.N."/>
            <person name="Grigoriev I.V."/>
            <person name="Debuchy R."/>
            <person name="Gladieux P."/>
            <person name="Hiltunen Thoren M."/>
            <person name="Johannesson H."/>
        </authorList>
    </citation>
    <scope>NUCLEOTIDE SEQUENCE</scope>
    <source>
        <strain evidence="1">PSN309</strain>
    </source>
</reference>
<gene>
    <name evidence="1" type="ORF">QBC35DRAFT_346162</name>
</gene>
<dbReference type="AlphaFoldDB" id="A0AAN6WRG1"/>
<proteinExistence type="predicted"/>
<protein>
    <submittedName>
        <fullName evidence="1">Uncharacterized protein</fullName>
    </submittedName>
</protein>
<evidence type="ECO:0000313" key="2">
    <source>
        <dbReference type="Proteomes" id="UP001302126"/>
    </source>
</evidence>
<keyword evidence="2" id="KW-1185">Reference proteome</keyword>
<dbReference type="EMBL" id="MU864415">
    <property type="protein sequence ID" value="KAK4186810.1"/>
    <property type="molecule type" value="Genomic_DNA"/>
</dbReference>
<evidence type="ECO:0000313" key="1">
    <source>
        <dbReference type="EMBL" id="KAK4186810.1"/>
    </source>
</evidence>
<accession>A0AAN6WRG1</accession>
<sequence>GTCWLGLFRNAVVADGFPIMRRLHSGRGLDISLEVMARLAKTSYLVDFRERTFLKGFSTMLAVTEVVGTTVFWHLFYNQDGGYISYEETRVPRIQDEDSAPTIDADALLNSRHIPGRCEKVSCLAG</sequence>
<dbReference type="Proteomes" id="UP001302126">
    <property type="component" value="Unassembled WGS sequence"/>
</dbReference>